<dbReference type="InterPro" id="IPR043129">
    <property type="entry name" value="ATPase_NBD"/>
</dbReference>
<dbReference type="SUPFAM" id="SSF53067">
    <property type="entry name" value="Actin-like ATPase domain"/>
    <property type="match status" value="2"/>
</dbReference>
<protein>
    <submittedName>
        <fullName evidence="1">Uncharacterized protein</fullName>
    </submittedName>
</protein>
<dbReference type="AlphaFoldDB" id="A0A0G4LHR0"/>
<feature type="non-terminal residue" evidence="1">
    <location>
        <position position="91"/>
    </location>
</feature>
<sequence length="91" mass="10134">MHGKLTQAAMNETLFECYGAPSVAYGIDSLFSYRHNKGSTGLVVSSSHTSTHVIPVYNQKAMLAQATRLNWGGWHSAEYLLKLLRLKYPAF</sequence>
<proteinExistence type="predicted"/>
<keyword evidence="2" id="KW-1185">Reference proteome</keyword>
<evidence type="ECO:0000313" key="2">
    <source>
        <dbReference type="Proteomes" id="UP000044602"/>
    </source>
</evidence>
<name>A0A0G4LHR0_VERLO</name>
<dbReference type="Proteomes" id="UP000044602">
    <property type="component" value="Unassembled WGS sequence"/>
</dbReference>
<dbReference type="Gene3D" id="3.30.420.40">
    <property type="match status" value="1"/>
</dbReference>
<reference evidence="1 2" key="1">
    <citation type="submission" date="2015-05" db="EMBL/GenBank/DDBJ databases">
        <authorList>
            <person name="Wang D.B."/>
            <person name="Wang M."/>
        </authorList>
    </citation>
    <scope>NUCLEOTIDE SEQUENCE [LARGE SCALE GENOMIC DNA]</scope>
    <source>
        <strain evidence="1">VL1</strain>
    </source>
</reference>
<dbReference type="STRING" id="100787.A0A0G4LHR0"/>
<accession>A0A0G4LHR0</accession>
<dbReference type="InterPro" id="IPR004000">
    <property type="entry name" value="Actin"/>
</dbReference>
<dbReference type="PANTHER" id="PTHR11937">
    <property type="entry name" value="ACTIN"/>
    <property type="match status" value="1"/>
</dbReference>
<evidence type="ECO:0000313" key="1">
    <source>
        <dbReference type="EMBL" id="CRK21566.1"/>
    </source>
</evidence>
<dbReference type="EMBL" id="CVQH01012925">
    <property type="protein sequence ID" value="CRK21566.1"/>
    <property type="molecule type" value="Genomic_DNA"/>
</dbReference>
<gene>
    <name evidence="1" type="ORF">BN1708_017881</name>
</gene>
<organism evidence="1 2">
    <name type="scientific">Verticillium longisporum</name>
    <name type="common">Verticillium dahliae var. longisporum</name>
    <dbReference type="NCBI Taxonomy" id="100787"/>
    <lineage>
        <taxon>Eukaryota</taxon>
        <taxon>Fungi</taxon>
        <taxon>Dikarya</taxon>
        <taxon>Ascomycota</taxon>
        <taxon>Pezizomycotina</taxon>
        <taxon>Sordariomycetes</taxon>
        <taxon>Hypocreomycetidae</taxon>
        <taxon>Glomerellales</taxon>
        <taxon>Plectosphaerellaceae</taxon>
        <taxon>Verticillium</taxon>
    </lineage>
</organism>
<dbReference type="Pfam" id="PF00022">
    <property type="entry name" value="Actin"/>
    <property type="match status" value="1"/>
</dbReference>